<dbReference type="PANTHER" id="PTHR11104:SF0">
    <property type="entry name" value="SPBETA PROPHAGE-DERIVED AMINOGLYCOSIDE N(3')-ACETYLTRANSFERASE-LIKE PROTEIN YOKD"/>
    <property type="match status" value="1"/>
</dbReference>
<dbReference type="Proteomes" id="UP001163882">
    <property type="component" value="Chromosome"/>
</dbReference>
<keyword evidence="5" id="KW-0046">Antibiotic resistance</keyword>
<evidence type="ECO:0000256" key="2">
    <source>
        <dbReference type="ARBA" id="ARBA00012882"/>
    </source>
</evidence>
<keyword evidence="3 5" id="KW-0808">Transferase</keyword>
<proteinExistence type="inferred from homology"/>
<dbReference type="InterPro" id="IPR028345">
    <property type="entry name" value="Antibiotic_NAT-like"/>
</dbReference>
<organism evidence="6 7">
    <name type="scientific">Pelagibacterium flavum</name>
    <dbReference type="NCBI Taxonomy" id="2984530"/>
    <lineage>
        <taxon>Bacteria</taxon>
        <taxon>Pseudomonadati</taxon>
        <taxon>Pseudomonadota</taxon>
        <taxon>Alphaproteobacteria</taxon>
        <taxon>Hyphomicrobiales</taxon>
        <taxon>Devosiaceae</taxon>
        <taxon>Pelagibacterium</taxon>
    </lineage>
</organism>
<dbReference type="EMBL" id="CP107716">
    <property type="protein sequence ID" value="UYQ71374.1"/>
    <property type="molecule type" value="Genomic_DNA"/>
</dbReference>
<keyword evidence="7" id="KW-1185">Reference proteome</keyword>
<evidence type="ECO:0000256" key="3">
    <source>
        <dbReference type="ARBA" id="ARBA00022679"/>
    </source>
</evidence>
<dbReference type="InterPro" id="IPR003679">
    <property type="entry name" value="Amioglycoside_AcTrfase"/>
</dbReference>
<comment type="catalytic activity">
    <reaction evidence="5">
        <text>a 2-deoxystreptamine antibiotic + acetyl-CoA = an N(3)-acetyl-2-deoxystreptamine antibiotic + CoA + H(+)</text>
        <dbReference type="Rhea" id="RHEA:12665"/>
        <dbReference type="ChEBI" id="CHEBI:15378"/>
        <dbReference type="ChEBI" id="CHEBI:57287"/>
        <dbReference type="ChEBI" id="CHEBI:57288"/>
        <dbReference type="ChEBI" id="CHEBI:57921"/>
        <dbReference type="ChEBI" id="CHEBI:77452"/>
        <dbReference type="EC" id="2.3.1.81"/>
    </reaction>
</comment>
<evidence type="ECO:0000313" key="6">
    <source>
        <dbReference type="EMBL" id="UYQ71374.1"/>
    </source>
</evidence>
<keyword evidence="4 5" id="KW-0012">Acyltransferase</keyword>
<evidence type="ECO:0000256" key="1">
    <source>
        <dbReference type="ARBA" id="ARBA00006383"/>
    </source>
</evidence>
<comment type="similarity">
    <text evidence="1 5">Belongs to the antibiotic N-acetyltransferase family.</text>
</comment>
<dbReference type="NCBIfam" id="NF033082">
    <property type="entry name" value="AAC_3"/>
    <property type="match status" value="1"/>
</dbReference>
<reference evidence="6" key="1">
    <citation type="submission" date="2022-10" db="EMBL/GenBank/DDBJ databases">
        <title>YIM 151497 complete genome.</title>
        <authorList>
            <person name="Chen X."/>
        </authorList>
    </citation>
    <scope>NUCLEOTIDE SEQUENCE</scope>
    <source>
        <strain evidence="6">YIM 151497</strain>
    </source>
</reference>
<sequence length="267" mass="29031">MPKFLSCTDLVADLSEIGVRPGDFVMVHAAMSTVGNLINGPDTLIEALMKTVGATGCVVAYTDWDARYEELMDGAGRVPDAWRDRVAGFDPMRSRAVRDHGVFAEFLRTTPGALRSANPGASMAAIGARAEWLVADHPLDYGYGPGSPLAKLVEVGGKVLMVGAPRDTMTLIHHAEYLADIPHKRIKRWEVPFAGPEGTVWRMSEEFDTSDAVAPQLDGIDYFTAIVTSHLDTGRGRQGRIGTAESLLVDAREMLEHAVAWLERNGR</sequence>
<dbReference type="PANTHER" id="PTHR11104">
    <property type="entry name" value="AMINOGLYCOSIDE N3-ACETYLTRANSFERASE"/>
    <property type="match status" value="1"/>
</dbReference>
<evidence type="ECO:0000256" key="5">
    <source>
        <dbReference type="RuleBase" id="RU365031"/>
    </source>
</evidence>
<gene>
    <name evidence="6" type="primary">aac(3)</name>
    <name evidence="6" type="ORF">OF122_15155</name>
</gene>
<dbReference type="Pfam" id="PF02522">
    <property type="entry name" value="Antibiotic_NAT"/>
    <property type="match status" value="1"/>
</dbReference>
<dbReference type="RefSeq" id="WP_264225026.1">
    <property type="nucleotide sequence ID" value="NZ_CP107716.1"/>
</dbReference>
<dbReference type="EC" id="2.3.1.-" evidence="5"/>
<accession>A0ABY6IL93</accession>
<name>A0ABY6IL93_9HYPH</name>
<protein>
    <recommendedName>
        <fullName evidence="2 5">Aminoglycoside N(3)-acetyltransferase</fullName>
        <ecNumber evidence="5">2.3.1.-</ecNumber>
    </recommendedName>
</protein>
<evidence type="ECO:0000256" key="4">
    <source>
        <dbReference type="ARBA" id="ARBA00023315"/>
    </source>
</evidence>
<dbReference type="SUPFAM" id="SSF110710">
    <property type="entry name" value="TTHA0583/YokD-like"/>
    <property type="match status" value="1"/>
</dbReference>
<evidence type="ECO:0000313" key="7">
    <source>
        <dbReference type="Proteomes" id="UP001163882"/>
    </source>
</evidence>